<sequence length="594" mass="62242">MASVTSWTRLEPTSRSRAMTGFAARVGDPLWLLARQWQLGELTGSDGGSPTQVDLVVETARLTRYRPGMPDGTLGQPLDPRLPLESVVEAETVAGPADDRAAAVAGADLLRRLGELGQSLVDAAAPPVDAAAPPVDAAAPPVDAVVPEHGEGRSAAVAGGDALRRGGDLRQALVDAYRLPVPPADADPAVRRRAELLRRRVPDGRLLFTALRKARDGGDVSTALPLDRGDPKAVEAARRAASEWLDAWEVGAPVAAGGSPPAWRPESVDYGFAVAAAGPGAERVLVADGYAGERIDWWSLDAAPGAALGASRDGAVRRIASATLPTRVAGAGLPASRFWAFEPGDVNLDAVSAAPEDLGRLLFTEFAVAFGNDYFVVPVEVEVGSVTSVVSLTVTTTFGETVAVPSGVAADTAAGRRPVRMFQPTSNGGGAEPWLVVPPGGVSPLAGEAVEDVLLSIDEMANLAWAIERRVPGIDGRGAERAEALHRAPTEPAEPRPGPWYRLATSVAANWLPMVRSTTGRPVLRLTGMPHGRLLRAGGELNAERLGRAGIRLTRRAARARSIDGRTVVWMARRSEPGRGESTSGLRFDSIVDD</sequence>
<reference evidence="2 3" key="1">
    <citation type="submission" date="2018-08" db="EMBL/GenBank/DDBJ databases">
        <title>Sequencing the genomes of 1000 actinobacteria strains.</title>
        <authorList>
            <person name="Klenk H.-P."/>
        </authorList>
    </citation>
    <scope>NUCLEOTIDE SEQUENCE [LARGE SCALE GENOMIC DNA]</scope>
    <source>
        <strain evidence="2 3">DSM 44099</strain>
    </source>
</reference>
<gene>
    <name evidence="2" type="ORF">DFJ67_5999</name>
</gene>
<evidence type="ECO:0000313" key="3">
    <source>
        <dbReference type="Proteomes" id="UP000256913"/>
    </source>
</evidence>
<protein>
    <submittedName>
        <fullName evidence="2">Uncharacterized protein</fullName>
    </submittedName>
</protein>
<proteinExistence type="predicted"/>
<evidence type="ECO:0000313" key="2">
    <source>
        <dbReference type="EMBL" id="REF99952.1"/>
    </source>
</evidence>
<accession>A0A3D9ZU11</accession>
<dbReference type="RefSeq" id="WP_116071130.1">
    <property type="nucleotide sequence ID" value="NZ_BONB01000097.1"/>
</dbReference>
<dbReference type="AlphaFoldDB" id="A0A3D9ZU11"/>
<dbReference type="EMBL" id="QUMQ01000001">
    <property type="protein sequence ID" value="REF99952.1"/>
    <property type="molecule type" value="Genomic_DNA"/>
</dbReference>
<keyword evidence="3" id="KW-1185">Reference proteome</keyword>
<dbReference type="OrthoDB" id="9763471at2"/>
<organism evidence="2 3">
    <name type="scientific">Asanoa ferruginea</name>
    <dbReference type="NCBI Taxonomy" id="53367"/>
    <lineage>
        <taxon>Bacteria</taxon>
        <taxon>Bacillati</taxon>
        <taxon>Actinomycetota</taxon>
        <taxon>Actinomycetes</taxon>
        <taxon>Micromonosporales</taxon>
        <taxon>Micromonosporaceae</taxon>
        <taxon>Asanoa</taxon>
    </lineage>
</organism>
<feature type="region of interest" description="Disordered" evidence="1">
    <location>
        <begin position="574"/>
        <end position="594"/>
    </location>
</feature>
<evidence type="ECO:0000256" key="1">
    <source>
        <dbReference type="SAM" id="MobiDB-lite"/>
    </source>
</evidence>
<name>A0A3D9ZU11_9ACTN</name>
<dbReference type="Proteomes" id="UP000256913">
    <property type="component" value="Unassembled WGS sequence"/>
</dbReference>
<comment type="caution">
    <text evidence="2">The sequence shown here is derived from an EMBL/GenBank/DDBJ whole genome shotgun (WGS) entry which is preliminary data.</text>
</comment>